<keyword evidence="3 5" id="KW-0949">S-adenosyl-L-methionine</keyword>
<feature type="binding site" evidence="5">
    <location>
        <position position="106"/>
    </location>
    <ligand>
        <name>S-adenosyl-L-methionine</name>
        <dbReference type="ChEBI" id="CHEBI:59789"/>
    </ligand>
</feature>
<evidence type="ECO:0000256" key="1">
    <source>
        <dbReference type="ARBA" id="ARBA00022603"/>
    </source>
</evidence>
<comment type="similarity">
    <text evidence="4 5">Belongs to the RNA methyltransferase RlmH family.</text>
</comment>
<dbReference type="InterPro" id="IPR003742">
    <property type="entry name" value="RlmH-like"/>
</dbReference>
<dbReference type="GO" id="GO:0005737">
    <property type="term" value="C:cytoplasm"/>
    <property type="evidence" value="ECO:0007669"/>
    <property type="project" value="UniProtKB-SubCell"/>
</dbReference>
<comment type="caution">
    <text evidence="5">Lacks conserved residue(s) required for the propagation of feature annotation.</text>
</comment>
<evidence type="ECO:0000256" key="4">
    <source>
        <dbReference type="ARBA" id="ARBA00038303"/>
    </source>
</evidence>
<comment type="caution">
    <text evidence="6">The sequence shown here is derived from an EMBL/GenBank/DDBJ whole genome shotgun (WGS) entry which is preliminary data.</text>
</comment>
<comment type="catalytic activity">
    <reaction evidence="5">
        <text>pseudouridine(1915) in 23S rRNA + S-adenosyl-L-methionine = N(3)-methylpseudouridine(1915) in 23S rRNA + S-adenosyl-L-homocysteine + H(+)</text>
        <dbReference type="Rhea" id="RHEA:42752"/>
        <dbReference type="Rhea" id="RHEA-COMP:10221"/>
        <dbReference type="Rhea" id="RHEA-COMP:10222"/>
        <dbReference type="ChEBI" id="CHEBI:15378"/>
        <dbReference type="ChEBI" id="CHEBI:57856"/>
        <dbReference type="ChEBI" id="CHEBI:59789"/>
        <dbReference type="ChEBI" id="CHEBI:65314"/>
        <dbReference type="ChEBI" id="CHEBI:74486"/>
        <dbReference type="EC" id="2.1.1.177"/>
    </reaction>
</comment>
<name>A0A2H0RNF7_9BACT</name>
<dbReference type="Pfam" id="PF02590">
    <property type="entry name" value="SPOUT_MTase"/>
    <property type="match status" value="1"/>
</dbReference>
<dbReference type="InterPro" id="IPR029028">
    <property type="entry name" value="Alpha/beta_knot_MTases"/>
</dbReference>
<comment type="subunit">
    <text evidence="5">Homodimer.</text>
</comment>
<comment type="subcellular location">
    <subcellularLocation>
        <location evidence="5">Cytoplasm</location>
    </subcellularLocation>
</comment>
<keyword evidence="2 5" id="KW-0808">Transferase</keyword>
<proteinExistence type="inferred from homology"/>
<evidence type="ECO:0000256" key="2">
    <source>
        <dbReference type="ARBA" id="ARBA00022679"/>
    </source>
</evidence>
<reference evidence="6 7" key="1">
    <citation type="submission" date="2017-09" db="EMBL/GenBank/DDBJ databases">
        <title>Depth-based differentiation of microbial function through sediment-hosted aquifers and enrichment of novel symbionts in the deep terrestrial subsurface.</title>
        <authorList>
            <person name="Probst A.J."/>
            <person name="Ladd B."/>
            <person name="Jarett J.K."/>
            <person name="Geller-Mcgrath D.E."/>
            <person name="Sieber C.M."/>
            <person name="Emerson J.B."/>
            <person name="Anantharaman K."/>
            <person name="Thomas B.C."/>
            <person name="Malmstrom R."/>
            <person name="Stieglmeier M."/>
            <person name="Klingl A."/>
            <person name="Woyke T."/>
            <person name="Ryan C.M."/>
            <person name="Banfield J.F."/>
        </authorList>
    </citation>
    <scope>NUCLEOTIDE SEQUENCE [LARGE SCALE GENOMIC DNA]</scope>
    <source>
        <strain evidence="6">CG10_big_fil_rev_8_21_14_0_10_50_16</strain>
    </source>
</reference>
<dbReference type="PANTHER" id="PTHR33603">
    <property type="entry name" value="METHYLTRANSFERASE"/>
    <property type="match status" value="1"/>
</dbReference>
<dbReference type="GO" id="GO:0070038">
    <property type="term" value="F:rRNA (pseudouridine-N3-)-methyltransferase activity"/>
    <property type="evidence" value="ECO:0007669"/>
    <property type="project" value="UniProtKB-UniRule"/>
</dbReference>
<comment type="function">
    <text evidence="5">Specifically methylates the pseudouridine at position 1915 (m3Psi1915) in 23S rRNA.</text>
</comment>
<keyword evidence="5" id="KW-0698">rRNA processing</keyword>
<dbReference type="HAMAP" id="MF_00658">
    <property type="entry name" value="23SrRNA_methyltr_H"/>
    <property type="match status" value="1"/>
</dbReference>
<protein>
    <recommendedName>
        <fullName evidence="5">Ribosomal RNA large subunit methyltransferase H</fullName>
        <ecNumber evidence="5">2.1.1.177</ecNumber>
    </recommendedName>
    <alternativeName>
        <fullName evidence="5">23S rRNA (pseudouridine1915-N3)-methyltransferase</fullName>
    </alternativeName>
    <alternativeName>
        <fullName evidence="5">23S rRNA m3Psi1915 methyltransferase</fullName>
    </alternativeName>
    <alternativeName>
        <fullName evidence="5">rRNA (pseudouridine-N3-)-methyltransferase RlmH</fullName>
    </alternativeName>
</protein>
<dbReference type="EC" id="2.1.1.177" evidence="5"/>
<dbReference type="EMBL" id="PCYM01000001">
    <property type="protein sequence ID" value="PIR48020.1"/>
    <property type="molecule type" value="Genomic_DNA"/>
</dbReference>
<dbReference type="AlphaFoldDB" id="A0A2H0RNF7"/>
<dbReference type="InterPro" id="IPR029026">
    <property type="entry name" value="tRNA_m1G_MTases_N"/>
</dbReference>
<dbReference type="Proteomes" id="UP000230084">
    <property type="component" value="Unassembled WGS sequence"/>
</dbReference>
<accession>A0A2H0RNF7</accession>
<dbReference type="PANTHER" id="PTHR33603:SF1">
    <property type="entry name" value="RIBOSOMAL RNA LARGE SUBUNIT METHYLTRANSFERASE H"/>
    <property type="match status" value="1"/>
</dbReference>
<dbReference type="Gene3D" id="3.40.1280.10">
    <property type="match status" value="1"/>
</dbReference>
<sequence length="157" mass="17647">MYKFTIIHVGKLKNGPHQELVDGYLKRLSPFAQVELLEVKEEKFGTAKEREYVLSVEAEKIASILPSDARPIVMDADGREPNSTELAEWIDTLAEQQTQHLAFIVGGPLGLADVVKRSADKTFALSKQTYPHDLALVMLTEQLYRAMTILAGKTYHY</sequence>
<evidence type="ECO:0000313" key="6">
    <source>
        <dbReference type="EMBL" id="PIR48020.1"/>
    </source>
</evidence>
<organism evidence="6 7">
    <name type="scientific">Candidatus Uhrbacteria bacterium CG10_big_fil_rev_8_21_14_0_10_50_16</name>
    <dbReference type="NCBI Taxonomy" id="1975039"/>
    <lineage>
        <taxon>Bacteria</taxon>
        <taxon>Candidatus Uhriibacteriota</taxon>
    </lineage>
</organism>
<keyword evidence="1 5" id="KW-0489">Methyltransferase</keyword>
<evidence type="ECO:0000313" key="7">
    <source>
        <dbReference type="Proteomes" id="UP000230084"/>
    </source>
</evidence>
<evidence type="ECO:0000256" key="5">
    <source>
        <dbReference type="HAMAP-Rule" id="MF_00658"/>
    </source>
</evidence>
<dbReference type="CDD" id="cd18081">
    <property type="entry name" value="RlmH-like"/>
    <property type="match status" value="1"/>
</dbReference>
<dbReference type="PIRSF" id="PIRSF004505">
    <property type="entry name" value="MT_bac"/>
    <property type="match status" value="1"/>
</dbReference>
<gene>
    <name evidence="5" type="primary">rlmH</name>
    <name evidence="6" type="ORF">COV06_01310</name>
</gene>
<keyword evidence="5" id="KW-0963">Cytoplasm</keyword>
<dbReference type="SUPFAM" id="SSF75217">
    <property type="entry name" value="alpha/beta knot"/>
    <property type="match status" value="1"/>
</dbReference>
<evidence type="ECO:0000256" key="3">
    <source>
        <dbReference type="ARBA" id="ARBA00022691"/>
    </source>
</evidence>